<name>A0A518IDV2_9PLAN</name>
<sequence length="135" mass="14946">MRDLLTTTAAVIVILFCLALLLVSGETELEQEEVITNANQLARYQSGLTGISQSTVFRKVQSVTLKQGVLMFVTIEKEGLKEHYFSIRDKNVVLVNNKSSSMPYNTIRFDSKANTLLVTIPTAFEVDLMGSLTAN</sequence>
<protein>
    <submittedName>
        <fullName evidence="1">Uncharacterized protein</fullName>
    </submittedName>
</protein>
<organism evidence="1 2">
    <name type="scientific">Gimesia fumaroli</name>
    <dbReference type="NCBI Taxonomy" id="2527976"/>
    <lineage>
        <taxon>Bacteria</taxon>
        <taxon>Pseudomonadati</taxon>
        <taxon>Planctomycetota</taxon>
        <taxon>Planctomycetia</taxon>
        <taxon>Planctomycetales</taxon>
        <taxon>Planctomycetaceae</taxon>
        <taxon>Gimesia</taxon>
    </lineage>
</organism>
<dbReference type="AlphaFoldDB" id="A0A518IDV2"/>
<reference evidence="1 2" key="1">
    <citation type="submission" date="2019-03" db="EMBL/GenBank/DDBJ databases">
        <title>Deep-cultivation of Planctomycetes and their phenomic and genomic characterization uncovers novel biology.</title>
        <authorList>
            <person name="Wiegand S."/>
            <person name="Jogler M."/>
            <person name="Boedeker C."/>
            <person name="Pinto D."/>
            <person name="Vollmers J."/>
            <person name="Rivas-Marin E."/>
            <person name="Kohn T."/>
            <person name="Peeters S.H."/>
            <person name="Heuer A."/>
            <person name="Rast P."/>
            <person name="Oberbeckmann S."/>
            <person name="Bunk B."/>
            <person name="Jeske O."/>
            <person name="Meyerdierks A."/>
            <person name="Storesund J.E."/>
            <person name="Kallscheuer N."/>
            <person name="Luecker S."/>
            <person name="Lage O.M."/>
            <person name="Pohl T."/>
            <person name="Merkel B.J."/>
            <person name="Hornburger P."/>
            <person name="Mueller R.-W."/>
            <person name="Bruemmer F."/>
            <person name="Labrenz M."/>
            <person name="Spormann A.M."/>
            <person name="Op den Camp H."/>
            <person name="Overmann J."/>
            <person name="Amann R."/>
            <person name="Jetten M.S.M."/>
            <person name="Mascher T."/>
            <person name="Medema M.H."/>
            <person name="Devos D.P."/>
            <person name="Kaster A.-K."/>
            <person name="Ovreas L."/>
            <person name="Rohde M."/>
            <person name="Galperin M.Y."/>
            <person name="Jogler C."/>
        </authorList>
    </citation>
    <scope>NUCLEOTIDE SEQUENCE [LARGE SCALE GENOMIC DNA]</scope>
    <source>
        <strain evidence="1 2">Enr17</strain>
    </source>
</reference>
<dbReference type="KEGG" id="gfm:Enr17x_33140"/>
<keyword evidence="2" id="KW-1185">Reference proteome</keyword>
<accession>A0A518IDV2</accession>
<evidence type="ECO:0000313" key="1">
    <source>
        <dbReference type="EMBL" id="QDV51259.1"/>
    </source>
</evidence>
<proteinExistence type="predicted"/>
<dbReference type="EMBL" id="CP037452">
    <property type="protein sequence ID" value="QDV51259.1"/>
    <property type="molecule type" value="Genomic_DNA"/>
</dbReference>
<evidence type="ECO:0000313" key="2">
    <source>
        <dbReference type="Proteomes" id="UP000318313"/>
    </source>
</evidence>
<gene>
    <name evidence="1" type="ORF">Enr17x_33140</name>
</gene>
<dbReference type="Proteomes" id="UP000318313">
    <property type="component" value="Chromosome"/>
</dbReference>